<evidence type="ECO:0000313" key="1">
    <source>
        <dbReference type="EMBL" id="PSF14317.1"/>
    </source>
</evidence>
<sequence length="239" mass="27384">MKLAVMQPYFFPYPGYFQLMAHADTWVVFDHCQFVNKGWVNRNRVLHPNPEKGWQYITVPLSKRGRFDFIDDIEIDDSSDWRKSLTGKLVHYRRAPNFRKTMSVFESAIGTPNAVLSRFLTHSLRVLADHLGINTKIVVYSELDLGIDQVAHSGEWALKIAKAMGAEHYINPMGGQALFEPAQFREAGIGLSFMESIIRPYGQNGYDYVPNLSILDALMWCDEETLRDILLNDFTLHPA</sequence>
<comment type="caution">
    <text evidence="1">The sequence shown here is derived from an EMBL/GenBank/DDBJ whole genome shotgun (WGS) entry which is preliminary data.</text>
</comment>
<name>A0A2T1KW40_9GAMM</name>
<evidence type="ECO:0008006" key="3">
    <source>
        <dbReference type="Google" id="ProtNLM"/>
    </source>
</evidence>
<dbReference type="OrthoDB" id="3611744at2"/>
<proteinExistence type="predicted"/>
<reference evidence="1 2" key="1">
    <citation type="submission" date="2018-03" db="EMBL/GenBank/DDBJ databases">
        <title>Marinobacter brunus sp. nov., a marine bacterium of Gamma-proteobacteria isolated from the surface seawater of the South China Sea.</title>
        <authorList>
            <person name="Cheng H."/>
            <person name="Wu Y.-H."/>
            <person name="Xamxidin M."/>
            <person name="Xu X.-W."/>
        </authorList>
    </citation>
    <scope>NUCLEOTIDE SEQUENCE [LARGE SCALE GENOMIC DNA]</scope>
    <source>
        <strain evidence="1 2">NH169-3</strain>
    </source>
</reference>
<organism evidence="1 2">
    <name type="scientific">Marinobacter fuscus</name>
    <dbReference type="NCBI Taxonomy" id="2109942"/>
    <lineage>
        <taxon>Bacteria</taxon>
        <taxon>Pseudomonadati</taxon>
        <taxon>Pseudomonadota</taxon>
        <taxon>Gammaproteobacteria</taxon>
        <taxon>Pseudomonadales</taxon>
        <taxon>Marinobacteraceae</taxon>
        <taxon>Marinobacter</taxon>
    </lineage>
</organism>
<dbReference type="EMBL" id="PXNP01000004">
    <property type="protein sequence ID" value="PSF14317.1"/>
    <property type="molecule type" value="Genomic_DNA"/>
</dbReference>
<protein>
    <recommendedName>
        <fullName evidence="3">Glycine transferase</fullName>
    </recommendedName>
</protein>
<dbReference type="InterPro" id="IPR014985">
    <property type="entry name" value="WbqC"/>
</dbReference>
<evidence type="ECO:0000313" key="2">
    <source>
        <dbReference type="Proteomes" id="UP000239866"/>
    </source>
</evidence>
<gene>
    <name evidence="1" type="ORF">C7H09_00230</name>
</gene>
<dbReference type="Proteomes" id="UP000239866">
    <property type="component" value="Unassembled WGS sequence"/>
</dbReference>
<dbReference type="AlphaFoldDB" id="A0A2T1KW40"/>
<dbReference type="RefSeq" id="WP_106760680.1">
    <property type="nucleotide sequence ID" value="NZ_PXNP01000004.1"/>
</dbReference>
<dbReference type="Pfam" id="PF08889">
    <property type="entry name" value="WbqC"/>
    <property type="match status" value="1"/>
</dbReference>
<accession>A0A2T1KW40</accession>
<keyword evidence="2" id="KW-1185">Reference proteome</keyword>